<comment type="similarity">
    <text evidence="8 9">Belongs to the TonB-dependent receptor family.</text>
</comment>
<evidence type="ECO:0000256" key="8">
    <source>
        <dbReference type="PROSITE-ProRule" id="PRU01360"/>
    </source>
</evidence>
<dbReference type="InterPro" id="IPR036942">
    <property type="entry name" value="Beta-barrel_TonB_sf"/>
</dbReference>
<evidence type="ECO:0000259" key="12">
    <source>
        <dbReference type="Pfam" id="PF07715"/>
    </source>
</evidence>
<dbReference type="PANTHER" id="PTHR40980">
    <property type="entry name" value="PLUG DOMAIN-CONTAINING PROTEIN"/>
    <property type="match status" value="1"/>
</dbReference>
<dbReference type="Proteomes" id="UP001321520">
    <property type="component" value="Chromosome"/>
</dbReference>
<evidence type="ECO:0000313" key="13">
    <source>
        <dbReference type="EMBL" id="WKD50892.1"/>
    </source>
</evidence>
<keyword evidence="14" id="KW-1185">Reference proteome</keyword>
<dbReference type="InterPro" id="IPR010104">
    <property type="entry name" value="TonB_rcpt_bac"/>
</dbReference>
<evidence type="ECO:0000256" key="10">
    <source>
        <dbReference type="SAM" id="SignalP"/>
    </source>
</evidence>
<evidence type="ECO:0000256" key="2">
    <source>
        <dbReference type="ARBA" id="ARBA00022448"/>
    </source>
</evidence>
<evidence type="ECO:0000256" key="3">
    <source>
        <dbReference type="ARBA" id="ARBA00022452"/>
    </source>
</evidence>
<dbReference type="InterPro" id="IPR037066">
    <property type="entry name" value="Plug_dom_sf"/>
</dbReference>
<dbReference type="Gene3D" id="2.170.130.10">
    <property type="entry name" value="TonB-dependent receptor, plug domain"/>
    <property type="match status" value="1"/>
</dbReference>
<keyword evidence="2 8" id="KW-0813">Transport</keyword>
<sequence length="945" mass="105062">MIKSKKHVLSLAIGALGLASQGMAQEAEAERTTDDLKPESEEVVEEVVEEVEVYGIRSSIKSSLDIKKNSVNVVDAIMAEDIGKFPDQNIAEALQRMSGVTITRNAGEGQNITVRGLGGDYNVTTINGRRMASEHSSRDFNYDLIAAELLKGVEVYKSPVAKTQEGGIGSVVNIQTRRPLDFSGLTVSGSVKGIYEDRTEEMNPQASFLVSNTFADGTFGALLTAVYSERTLRTDAYQGQGFYNRGNEDSITVRQDVDGNGEFDPAVDNEYGSIIPGYVRYTNWQDTRERIGASLALQWQPRGDVEVNFDSIYSAYDTNGEQYEISFVTYDEDWTPGIPNVTDLGFDEDGLVNALTLSDGAMAELLNTSLPRKTETFQVGNNVAWHVRDNLTLAVDVSHSESENTNNGDNRYVVARGFVDEIRIDQSGGNLLPDITMTPALSHNSPFGAHYSYNYGNEIRDKVTELKFDGDWAPLDSIVSSVQFGINYGDQAKERDSYSSVNASIFSNAGEQFENYPQYFPDMSAAENIAGFDLFRLPANVLVAPRFDNFLDGEAGSHPAPWASFDYDKLFAFYESISADAANDLVKAQFRPNDSFTVGESTLAAYVQADLQSELLQRPFTLNLGLRAIETTVTSSGYSLDVDAVRFEAGDEPGELQYVGDESDYQRQMDFEDSYTDVLPSLNFKWNLRDDLIYRFSAAKVITRPQIDSLTAYSYLNLREFELHRSNPGLEPMRASQFDTGLEWYFSDYGAVTGTFFLKDIESFIESGRNGTRIIDGRNFSVYSAINGEEGAEIRGTELAYQQSFAGILPGVFGGLGIQLNYTYVDSEYDDRERRAAGLPFRGMPKNSYNAVLYYEGDALQARLAYNWRGKVMTNPEDWGGPSWDADYGQFDFSADYDWTDSINVSLSVNNITNERNWGYILRPDQVSHLARYGRLVNLGVSANF</sequence>
<dbReference type="PANTHER" id="PTHR40980:SF3">
    <property type="entry name" value="TONB-DEPENDENT RECEPTOR-LIKE BETA-BARREL DOMAIN-CONTAINING PROTEIN"/>
    <property type="match status" value="1"/>
</dbReference>
<dbReference type="InterPro" id="IPR012910">
    <property type="entry name" value="Plug_dom"/>
</dbReference>
<keyword evidence="4 8" id="KW-0812">Transmembrane</keyword>
<evidence type="ECO:0000256" key="7">
    <source>
        <dbReference type="ARBA" id="ARBA00023237"/>
    </source>
</evidence>
<keyword evidence="13" id="KW-0675">Receptor</keyword>
<dbReference type="PROSITE" id="PS52016">
    <property type="entry name" value="TONB_DEPENDENT_REC_3"/>
    <property type="match status" value="1"/>
</dbReference>
<name>A0ABY9EE27_9GAMM</name>
<evidence type="ECO:0000256" key="4">
    <source>
        <dbReference type="ARBA" id="ARBA00022692"/>
    </source>
</evidence>
<dbReference type="CDD" id="cd01347">
    <property type="entry name" value="ligand_gated_channel"/>
    <property type="match status" value="1"/>
</dbReference>
<feature type="domain" description="TonB-dependent receptor plug" evidence="12">
    <location>
        <begin position="69"/>
        <end position="169"/>
    </location>
</feature>
<dbReference type="InterPro" id="IPR000531">
    <property type="entry name" value="Beta-barrel_TonB"/>
</dbReference>
<keyword evidence="7 8" id="KW-0998">Cell outer membrane</keyword>
<evidence type="ECO:0000256" key="9">
    <source>
        <dbReference type="RuleBase" id="RU003357"/>
    </source>
</evidence>
<keyword evidence="10" id="KW-0732">Signal</keyword>
<evidence type="ECO:0000256" key="1">
    <source>
        <dbReference type="ARBA" id="ARBA00004571"/>
    </source>
</evidence>
<gene>
    <name evidence="13" type="ORF">M8T91_05555</name>
</gene>
<reference evidence="13 14" key="1">
    <citation type="submission" date="2022-05" db="EMBL/GenBank/DDBJ databases">
        <title>Microbulbifer sp. nov., isolated from sponge.</title>
        <authorList>
            <person name="Gao L."/>
        </authorList>
    </citation>
    <scope>NUCLEOTIDE SEQUENCE [LARGE SCALE GENOMIC DNA]</scope>
    <source>
        <strain evidence="13 14">MI-G</strain>
    </source>
</reference>
<dbReference type="EMBL" id="CP098023">
    <property type="protein sequence ID" value="WKD50892.1"/>
    <property type="molecule type" value="Genomic_DNA"/>
</dbReference>
<keyword evidence="5 9" id="KW-0798">TonB box</keyword>
<keyword evidence="3 8" id="KW-1134">Transmembrane beta strand</keyword>
<evidence type="ECO:0000256" key="6">
    <source>
        <dbReference type="ARBA" id="ARBA00023136"/>
    </source>
</evidence>
<dbReference type="InterPro" id="IPR039426">
    <property type="entry name" value="TonB-dep_rcpt-like"/>
</dbReference>
<organism evidence="13 14">
    <name type="scientific">Microbulbifer spongiae</name>
    <dbReference type="NCBI Taxonomy" id="2944933"/>
    <lineage>
        <taxon>Bacteria</taxon>
        <taxon>Pseudomonadati</taxon>
        <taxon>Pseudomonadota</taxon>
        <taxon>Gammaproteobacteria</taxon>
        <taxon>Cellvibrionales</taxon>
        <taxon>Microbulbiferaceae</taxon>
        <taxon>Microbulbifer</taxon>
    </lineage>
</organism>
<evidence type="ECO:0000259" key="11">
    <source>
        <dbReference type="Pfam" id="PF00593"/>
    </source>
</evidence>
<feature type="chain" id="PRO_5047470689" evidence="10">
    <location>
        <begin position="25"/>
        <end position="945"/>
    </location>
</feature>
<feature type="domain" description="TonB-dependent receptor-like beta-barrel" evidence="11">
    <location>
        <begin position="435"/>
        <end position="912"/>
    </location>
</feature>
<dbReference type="NCBIfam" id="TIGR01782">
    <property type="entry name" value="TonB-Xanth-Caul"/>
    <property type="match status" value="1"/>
</dbReference>
<protein>
    <submittedName>
        <fullName evidence="13">TonB-dependent receptor</fullName>
    </submittedName>
</protein>
<evidence type="ECO:0000256" key="5">
    <source>
        <dbReference type="ARBA" id="ARBA00023077"/>
    </source>
</evidence>
<proteinExistence type="inferred from homology"/>
<feature type="signal peptide" evidence="10">
    <location>
        <begin position="1"/>
        <end position="24"/>
    </location>
</feature>
<dbReference type="RefSeq" id="WP_301417627.1">
    <property type="nucleotide sequence ID" value="NZ_CP098023.1"/>
</dbReference>
<dbReference type="Pfam" id="PF00593">
    <property type="entry name" value="TonB_dep_Rec_b-barrel"/>
    <property type="match status" value="1"/>
</dbReference>
<dbReference type="SUPFAM" id="SSF56935">
    <property type="entry name" value="Porins"/>
    <property type="match status" value="1"/>
</dbReference>
<comment type="subcellular location">
    <subcellularLocation>
        <location evidence="1 8">Cell outer membrane</location>
        <topology evidence="1 8">Multi-pass membrane protein</topology>
    </subcellularLocation>
</comment>
<evidence type="ECO:0000313" key="14">
    <source>
        <dbReference type="Proteomes" id="UP001321520"/>
    </source>
</evidence>
<accession>A0ABY9EE27</accession>
<keyword evidence="6 8" id="KW-0472">Membrane</keyword>
<dbReference type="Pfam" id="PF07715">
    <property type="entry name" value="Plug"/>
    <property type="match status" value="1"/>
</dbReference>
<dbReference type="Gene3D" id="2.40.170.20">
    <property type="entry name" value="TonB-dependent receptor, beta-barrel domain"/>
    <property type="match status" value="1"/>
</dbReference>